<proteinExistence type="predicted"/>
<evidence type="ECO:0000256" key="1">
    <source>
        <dbReference type="SAM" id="MobiDB-lite"/>
    </source>
</evidence>
<reference evidence="3 4" key="1">
    <citation type="submission" date="2022-06" db="EMBL/GenBank/DDBJ databases">
        <title>Haloarcula sp. a new haloarchaeum isolate from saline soil.</title>
        <authorList>
            <person name="Strakova D."/>
            <person name="Galisteo C."/>
            <person name="Sanchez-Porro C."/>
            <person name="Ventosa A."/>
        </authorList>
    </citation>
    <scope>NUCLEOTIDE SEQUENCE [LARGE SCALE GENOMIC DNA]</scope>
    <source>
        <strain evidence="3 4">S1AR25-5A</strain>
    </source>
</reference>
<accession>A0AAE4EZG7</accession>
<dbReference type="Proteomes" id="UP001253439">
    <property type="component" value="Unassembled WGS sequence"/>
</dbReference>
<feature type="region of interest" description="Disordered" evidence="1">
    <location>
        <begin position="40"/>
        <end position="157"/>
    </location>
</feature>
<organism evidence="3 4">
    <name type="scientific">Haloarcula terrestris</name>
    <dbReference type="NCBI Taxonomy" id="2950533"/>
    <lineage>
        <taxon>Archaea</taxon>
        <taxon>Methanobacteriati</taxon>
        <taxon>Methanobacteriota</taxon>
        <taxon>Stenosarchaea group</taxon>
        <taxon>Halobacteria</taxon>
        <taxon>Halobacteriales</taxon>
        <taxon>Haloarculaceae</taxon>
        <taxon>Haloarcula</taxon>
    </lineage>
</organism>
<feature type="compositionally biased region" description="Polar residues" evidence="1">
    <location>
        <begin position="92"/>
        <end position="104"/>
    </location>
</feature>
<keyword evidence="2" id="KW-0472">Membrane</keyword>
<dbReference type="AlphaFoldDB" id="A0AAE4EZG7"/>
<name>A0AAE4EZG7_9EURY</name>
<feature type="compositionally biased region" description="Low complexity" evidence="1">
    <location>
        <begin position="66"/>
        <end position="80"/>
    </location>
</feature>
<evidence type="ECO:0000256" key="2">
    <source>
        <dbReference type="SAM" id="Phobius"/>
    </source>
</evidence>
<dbReference type="EMBL" id="JAMQOM010000010">
    <property type="protein sequence ID" value="MDS0223135.1"/>
    <property type="molecule type" value="Genomic_DNA"/>
</dbReference>
<feature type="transmembrane region" description="Helical" evidence="2">
    <location>
        <begin position="17"/>
        <end position="38"/>
    </location>
</feature>
<feature type="compositionally biased region" description="Gly residues" evidence="1">
    <location>
        <begin position="123"/>
        <end position="150"/>
    </location>
</feature>
<feature type="region of interest" description="Disordered" evidence="1">
    <location>
        <begin position="174"/>
        <end position="197"/>
    </location>
</feature>
<keyword evidence="4" id="KW-1185">Reference proteome</keyword>
<keyword evidence="2" id="KW-0812">Transmembrane</keyword>
<feature type="compositionally biased region" description="Polar residues" evidence="1">
    <location>
        <begin position="179"/>
        <end position="191"/>
    </location>
</feature>
<comment type="caution">
    <text evidence="3">The sequence shown here is derived from an EMBL/GenBank/DDBJ whole genome shotgun (WGS) entry which is preliminary data.</text>
</comment>
<gene>
    <name evidence="3" type="ORF">NDI54_17460</name>
</gene>
<protein>
    <submittedName>
        <fullName evidence="3">Uncharacterized protein</fullName>
    </submittedName>
</protein>
<evidence type="ECO:0000313" key="4">
    <source>
        <dbReference type="Proteomes" id="UP001253439"/>
    </source>
</evidence>
<evidence type="ECO:0000313" key="3">
    <source>
        <dbReference type="EMBL" id="MDS0223135.1"/>
    </source>
</evidence>
<keyword evidence="2" id="KW-1133">Transmembrane helix</keyword>
<sequence>MGYSIFRDEDGNYNKRFIGLLLLILFVIIGAGVGTIGLTSDDDPAPGRPDIELTPVPAEPTPTPTPAETEPSQPETSTESGGSGSPPPSDLVNETPTPTSTPALTDSLPDDSATGETTDEPSGGVGGGSSDSNGGSAGGGGGAAGGGGDDSGTAGNLSLETQGSAVLLEVGELAPGETESGSVVVRNSGSDAGTLGVADVNVTDDENGLREPERALGDTAATGELSDHLAVKLWITYANGTTEYLAGSATSSVTLSSLDGASEQGTRAVGGGDQATVEIEVTLPMSTGNEVQSDRVELTVPFVLQALRS</sequence>
<dbReference type="RefSeq" id="WP_310897743.1">
    <property type="nucleotide sequence ID" value="NZ_JAMQOM010000010.1"/>
</dbReference>